<dbReference type="EMBL" id="CM009299">
    <property type="protein sequence ID" value="RQO96426.1"/>
    <property type="molecule type" value="Genomic_DNA"/>
</dbReference>
<dbReference type="Proteomes" id="UP000006729">
    <property type="component" value="Chromosome 10"/>
</dbReference>
<reference evidence="1 2" key="1">
    <citation type="journal article" date="2006" name="Science">
        <title>The genome of black cottonwood, Populus trichocarpa (Torr. &amp; Gray).</title>
        <authorList>
            <person name="Tuskan G.A."/>
            <person name="Difazio S."/>
            <person name="Jansson S."/>
            <person name="Bohlmann J."/>
            <person name="Grigoriev I."/>
            <person name="Hellsten U."/>
            <person name="Putnam N."/>
            <person name="Ralph S."/>
            <person name="Rombauts S."/>
            <person name="Salamov A."/>
            <person name="Schein J."/>
            <person name="Sterck L."/>
            <person name="Aerts A."/>
            <person name="Bhalerao R.R."/>
            <person name="Bhalerao R.P."/>
            <person name="Blaudez D."/>
            <person name="Boerjan W."/>
            <person name="Brun A."/>
            <person name="Brunner A."/>
            <person name="Busov V."/>
            <person name="Campbell M."/>
            <person name="Carlson J."/>
            <person name="Chalot M."/>
            <person name="Chapman J."/>
            <person name="Chen G.L."/>
            <person name="Cooper D."/>
            <person name="Coutinho P.M."/>
            <person name="Couturier J."/>
            <person name="Covert S."/>
            <person name="Cronk Q."/>
            <person name="Cunningham R."/>
            <person name="Davis J."/>
            <person name="Degroeve S."/>
            <person name="Dejardin A."/>
            <person name="Depamphilis C."/>
            <person name="Detter J."/>
            <person name="Dirks B."/>
            <person name="Dubchak I."/>
            <person name="Duplessis S."/>
            <person name="Ehlting J."/>
            <person name="Ellis B."/>
            <person name="Gendler K."/>
            <person name="Goodstein D."/>
            <person name="Gribskov M."/>
            <person name="Grimwood J."/>
            <person name="Groover A."/>
            <person name="Gunter L."/>
            <person name="Hamberger B."/>
            <person name="Heinze B."/>
            <person name="Helariutta Y."/>
            <person name="Henrissat B."/>
            <person name="Holligan D."/>
            <person name="Holt R."/>
            <person name="Huang W."/>
            <person name="Islam-Faridi N."/>
            <person name="Jones S."/>
            <person name="Jones-Rhoades M."/>
            <person name="Jorgensen R."/>
            <person name="Joshi C."/>
            <person name="Kangasjarvi J."/>
            <person name="Karlsson J."/>
            <person name="Kelleher C."/>
            <person name="Kirkpatrick R."/>
            <person name="Kirst M."/>
            <person name="Kohler A."/>
            <person name="Kalluri U."/>
            <person name="Larimer F."/>
            <person name="Leebens-Mack J."/>
            <person name="Leple J.C."/>
            <person name="Locascio P."/>
            <person name="Lou Y."/>
            <person name="Lucas S."/>
            <person name="Martin F."/>
            <person name="Montanini B."/>
            <person name="Napoli C."/>
            <person name="Nelson D.R."/>
            <person name="Nelson C."/>
            <person name="Nieminen K."/>
            <person name="Nilsson O."/>
            <person name="Pereda V."/>
            <person name="Peter G."/>
            <person name="Philippe R."/>
            <person name="Pilate G."/>
            <person name="Poliakov A."/>
            <person name="Razumovskaya J."/>
            <person name="Richardson P."/>
            <person name="Rinaldi C."/>
            <person name="Ritland K."/>
            <person name="Rouze P."/>
            <person name="Ryaboy D."/>
            <person name="Schmutz J."/>
            <person name="Schrader J."/>
            <person name="Segerman B."/>
            <person name="Shin H."/>
            <person name="Siddiqui A."/>
            <person name="Sterky F."/>
            <person name="Terry A."/>
            <person name="Tsai C.J."/>
            <person name="Uberbacher E."/>
            <person name="Unneberg P."/>
            <person name="Vahala J."/>
            <person name="Wall K."/>
            <person name="Wessler S."/>
            <person name="Yang G."/>
            <person name="Yin T."/>
            <person name="Douglas C."/>
            <person name="Marra M."/>
            <person name="Sandberg G."/>
            <person name="Van de Peer Y."/>
            <person name="Rokhsar D."/>
        </authorList>
    </citation>
    <scope>NUCLEOTIDE SEQUENCE [LARGE SCALE GENOMIC DNA]</scope>
    <source>
        <strain evidence="2">cv. Nisqually</strain>
    </source>
</reference>
<proteinExistence type="predicted"/>
<name>A0A3N7FL42_POPTR</name>
<gene>
    <name evidence="1" type="ORF">POPTR_010G081350</name>
</gene>
<accession>A0A3N7FL42</accession>
<dbReference type="AlphaFoldDB" id="A0A3N7FL42"/>
<organism evidence="1 2">
    <name type="scientific">Populus trichocarpa</name>
    <name type="common">Western balsam poplar</name>
    <name type="synonym">Populus balsamifera subsp. trichocarpa</name>
    <dbReference type="NCBI Taxonomy" id="3694"/>
    <lineage>
        <taxon>Eukaryota</taxon>
        <taxon>Viridiplantae</taxon>
        <taxon>Streptophyta</taxon>
        <taxon>Embryophyta</taxon>
        <taxon>Tracheophyta</taxon>
        <taxon>Spermatophyta</taxon>
        <taxon>Magnoliopsida</taxon>
        <taxon>eudicotyledons</taxon>
        <taxon>Gunneridae</taxon>
        <taxon>Pentapetalae</taxon>
        <taxon>rosids</taxon>
        <taxon>fabids</taxon>
        <taxon>Malpighiales</taxon>
        <taxon>Salicaceae</taxon>
        <taxon>Saliceae</taxon>
        <taxon>Populus</taxon>
    </lineage>
</organism>
<evidence type="ECO:0000313" key="1">
    <source>
        <dbReference type="EMBL" id="RQO96426.1"/>
    </source>
</evidence>
<sequence>MMLVNLSSLLTWKIYMDKIRYCFPFSRGLQSAQRSKNVINLISPTITRACNCHFHRGHWVEDPLMIRPCYMPF</sequence>
<dbReference type="InParanoid" id="A0A3N7FL42"/>
<evidence type="ECO:0000313" key="2">
    <source>
        <dbReference type="Proteomes" id="UP000006729"/>
    </source>
</evidence>
<protein>
    <submittedName>
        <fullName evidence="1">Uncharacterized protein</fullName>
    </submittedName>
</protein>
<keyword evidence="2" id="KW-1185">Reference proteome</keyword>